<keyword evidence="1" id="KW-0472">Membrane</keyword>
<comment type="caution">
    <text evidence="2">The sequence shown here is derived from an EMBL/GenBank/DDBJ whole genome shotgun (WGS) entry which is preliminary data.</text>
</comment>
<protein>
    <submittedName>
        <fullName evidence="2">Uncharacterized protein</fullName>
    </submittedName>
</protein>
<dbReference type="Proteomes" id="UP000251960">
    <property type="component" value="Chromosome 10"/>
</dbReference>
<dbReference type="EMBL" id="NCVQ01000002">
    <property type="protein sequence ID" value="PWZ45456.1"/>
    <property type="molecule type" value="Genomic_DNA"/>
</dbReference>
<evidence type="ECO:0000256" key="1">
    <source>
        <dbReference type="SAM" id="Phobius"/>
    </source>
</evidence>
<reference evidence="2" key="1">
    <citation type="journal article" date="2018" name="Nat. Genet.">
        <title>Extensive intraspecific gene order and gene structural variations between Mo17 and other maize genomes.</title>
        <authorList>
            <person name="Sun S."/>
            <person name="Zhou Y."/>
            <person name="Chen J."/>
            <person name="Shi J."/>
            <person name="Zhao H."/>
            <person name="Zhao H."/>
            <person name="Song W."/>
            <person name="Zhang M."/>
            <person name="Cui Y."/>
            <person name="Dong X."/>
            <person name="Liu H."/>
            <person name="Ma X."/>
            <person name="Jiao Y."/>
            <person name="Wang B."/>
            <person name="Wei X."/>
            <person name="Stein J.C."/>
            <person name="Glaubitz J.C."/>
            <person name="Lu F."/>
            <person name="Yu G."/>
            <person name="Liang C."/>
            <person name="Fengler K."/>
            <person name="Li B."/>
            <person name="Rafalski A."/>
            <person name="Schnable P.S."/>
            <person name="Ware D.H."/>
            <person name="Buckler E.S."/>
            <person name="Lai J."/>
        </authorList>
    </citation>
    <scope>NUCLEOTIDE SEQUENCE [LARGE SCALE GENOMIC DNA]</scope>
    <source>
        <tissue evidence="2">Seedling</tissue>
    </source>
</reference>
<organism evidence="2">
    <name type="scientific">Zea mays</name>
    <name type="common">Maize</name>
    <dbReference type="NCBI Taxonomy" id="4577"/>
    <lineage>
        <taxon>Eukaryota</taxon>
        <taxon>Viridiplantae</taxon>
        <taxon>Streptophyta</taxon>
        <taxon>Embryophyta</taxon>
        <taxon>Tracheophyta</taxon>
        <taxon>Spermatophyta</taxon>
        <taxon>Magnoliopsida</taxon>
        <taxon>Liliopsida</taxon>
        <taxon>Poales</taxon>
        <taxon>Poaceae</taxon>
        <taxon>PACMAD clade</taxon>
        <taxon>Panicoideae</taxon>
        <taxon>Andropogonodae</taxon>
        <taxon>Andropogoneae</taxon>
        <taxon>Tripsacinae</taxon>
        <taxon>Zea</taxon>
    </lineage>
</organism>
<keyword evidence="1" id="KW-1133">Transmembrane helix</keyword>
<dbReference type="AlphaFoldDB" id="A0A3L6GAQ2"/>
<proteinExistence type="predicted"/>
<keyword evidence="1" id="KW-0812">Transmembrane</keyword>
<accession>A0A3L6GAQ2</accession>
<sequence length="95" mass="10917">MQYLSSPTPISRGDTIMLIAPTQGFFINDTLSPNNFLFGIIPGYYLTCALFNLFRPYDIGNILTLCVLVLSLRMVYIFRRDWVIFIITCSFISTF</sequence>
<feature type="transmembrane region" description="Helical" evidence="1">
    <location>
        <begin position="60"/>
        <end position="78"/>
    </location>
</feature>
<gene>
    <name evidence="2" type="ORF">Zm00014a_016982</name>
</gene>
<name>A0A3L6GAQ2_MAIZE</name>
<evidence type="ECO:0000313" key="2">
    <source>
        <dbReference type="EMBL" id="PWZ45456.1"/>
    </source>
</evidence>
<feature type="transmembrane region" description="Helical" evidence="1">
    <location>
        <begin position="36"/>
        <end position="54"/>
    </location>
</feature>